<gene>
    <name evidence="2" type="ORF">SAMN04488067_106160</name>
</gene>
<accession>A0A1G7MPS0</accession>
<dbReference type="OrthoDB" id="296997at2157"/>
<name>A0A1G7MPS0_9EURY</name>
<evidence type="ECO:0000313" key="3">
    <source>
        <dbReference type="Proteomes" id="UP000324020"/>
    </source>
</evidence>
<dbReference type="EMBL" id="FNBO01000006">
    <property type="protein sequence ID" value="SDF63687.1"/>
    <property type="molecule type" value="Genomic_DNA"/>
</dbReference>
<organism evidence="2 3">
    <name type="scientific">Halorubrum xinjiangense</name>
    <dbReference type="NCBI Taxonomy" id="261291"/>
    <lineage>
        <taxon>Archaea</taxon>
        <taxon>Methanobacteriati</taxon>
        <taxon>Methanobacteriota</taxon>
        <taxon>Stenosarchaea group</taxon>
        <taxon>Halobacteria</taxon>
        <taxon>Halobacteriales</taxon>
        <taxon>Haloferacaceae</taxon>
        <taxon>Halorubrum</taxon>
    </lineage>
</organism>
<dbReference type="RefSeq" id="WP_149798710.1">
    <property type="nucleotide sequence ID" value="NZ_FNBO01000006.1"/>
</dbReference>
<dbReference type="Proteomes" id="UP000324020">
    <property type="component" value="Unassembled WGS sequence"/>
</dbReference>
<keyword evidence="3" id="KW-1185">Reference proteome</keyword>
<dbReference type="InterPro" id="IPR058285">
    <property type="entry name" value="DUF7979"/>
</dbReference>
<reference evidence="2 3" key="1">
    <citation type="submission" date="2016-10" db="EMBL/GenBank/DDBJ databases">
        <authorList>
            <person name="Varghese N."/>
            <person name="Submissions S."/>
        </authorList>
    </citation>
    <scope>NUCLEOTIDE SEQUENCE [LARGE SCALE GENOMIC DNA]</scope>
    <source>
        <strain evidence="2 3">CGMCC 1.3527</strain>
    </source>
</reference>
<dbReference type="AlphaFoldDB" id="A0A1G7MPS0"/>
<protein>
    <recommendedName>
        <fullName evidence="1">DUF7979 domain-containing protein</fullName>
    </recommendedName>
</protein>
<feature type="domain" description="DUF7979" evidence="1">
    <location>
        <begin position="10"/>
        <end position="69"/>
    </location>
</feature>
<sequence>MSLRDTGRRVRLRRTGRVPADARVRHYDELDDEEQGVVRELAGKPWTAPETGDLDDGDVVKFTDYYRVRSR</sequence>
<evidence type="ECO:0000259" key="1">
    <source>
        <dbReference type="Pfam" id="PF25934"/>
    </source>
</evidence>
<evidence type="ECO:0000313" key="2">
    <source>
        <dbReference type="EMBL" id="SDF63687.1"/>
    </source>
</evidence>
<proteinExistence type="predicted"/>
<dbReference type="Pfam" id="PF25934">
    <property type="entry name" value="DUF7979"/>
    <property type="match status" value="1"/>
</dbReference>